<organism evidence="1 2">
    <name type="scientific">Neodothiora populina</name>
    <dbReference type="NCBI Taxonomy" id="2781224"/>
    <lineage>
        <taxon>Eukaryota</taxon>
        <taxon>Fungi</taxon>
        <taxon>Dikarya</taxon>
        <taxon>Ascomycota</taxon>
        <taxon>Pezizomycotina</taxon>
        <taxon>Dothideomycetes</taxon>
        <taxon>Dothideomycetidae</taxon>
        <taxon>Dothideales</taxon>
        <taxon>Dothioraceae</taxon>
        <taxon>Neodothiora</taxon>
    </lineage>
</organism>
<comment type="caution">
    <text evidence="1">The sequence shown here is derived from an EMBL/GenBank/DDBJ whole genome shotgun (WGS) entry which is preliminary data.</text>
</comment>
<reference evidence="1 2" key="1">
    <citation type="submission" date="2024-07" db="EMBL/GenBank/DDBJ databases">
        <title>Draft sequence of the Neodothiora populina.</title>
        <authorList>
            <person name="Drown D.D."/>
            <person name="Schuette U.S."/>
            <person name="Buechlein A.B."/>
            <person name="Rusch D.R."/>
            <person name="Winton L.W."/>
            <person name="Adams G.A."/>
        </authorList>
    </citation>
    <scope>NUCLEOTIDE SEQUENCE [LARGE SCALE GENOMIC DNA]</scope>
    <source>
        <strain evidence="1 2">CPC 39397</strain>
    </source>
</reference>
<keyword evidence="2" id="KW-1185">Reference proteome</keyword>
<name>A0ABR3PC54_9PEZI</name>
<proteinExistence type="predicted"/>
<gene>
    <name evidence="1" type="ORF">AAFC00_006715</name>
</gene>
<dbReference type="GeneID" id="95980414"/>
<evidence type="ECO:0000313" key="2">
    <source>
        <dbReference type="Proteomes" id="UP001562354"/>
    </source>
</evidence>
<dbReference type="Proteomes" id="UP001562354">
    <property type="component" value="Unassembled WGS sequence"/>
</dbReference>
<dbReference type="EMBL" id="JBFMKM010000010">
    <property type="protein sequence ID" value="KAL1303310.1"/>
    <property type="molecule type" value="Genomic_DNA"/>
</dbReference>
<sequence length="772" mass="84849">MNPVSLQWSLDQTAATIPRLVTAVSSDKIDPIALRICESFGAKLPLDGIVRRKLEMLKKCSPRQNTVNFLKSTFGYAKGDAVDYLLGSDGGIRFLSLTCALLCTSDTDFAATILHGLILETAPSSYRTSAQEDRLPTVSTFHRLLEVLEDKLCRVGFALEVAGYQRDLLDLYRLGIDEKRPSSGVIMALVQAFMATHRLGSGRSVEVRAYSGVPWIVALTKWMLGAPPAIYTAEGRALYDGSLSKTCVFINQDHGMHEEVKVMQSIDGPRVLWSGPVDAQECWSGMVTIQAYGELQLANMGLLAPDSKQALEEVLPYAISLANRKLHALNSSDFGIPFHPALGYKYYRRANANTDLADHRASVIGTKRQLSSVMASYLGRDAKSAHWREMGEEERFPELERFLDGLAETCGCHTCTHSSSACEDTRLGLTKHEKGSPTSLASLASSICGKAAQGKSIQERCAVLRYWAHVSLMTTEILALSLYDWTEGIQVYWRGGVSALSRIEDYFTSVVHESLFWTASVSFCHVRTILGFALSLVGHQVSREIKDGTWIASSFKGQAVYPLMFDLEGINAHPLLLGGGAGQLRLESQKIQKVVSRSVPQVETSDASTLDASVVTGLRSPDRNTSVLWKVRRIDNGLELYFHTTCSQEKHNPHDTLTTISRSLFVNCDHPATSPLSQATAEKCVFTTAPFYQSAVPARYFDSNQGMSSHIRVREAQSTGTPFKIRIFPTTDNGGLRLFAMCSSFPGVVRSNACLQCCVDVCLKSGLEYIVL</sequence>
<protein>
    <submittedName>
        <fullName evidence="1">Uncharacterized protein</fullName>
    </submittedName>
</protein>
<accession>A0ABR3PC54</accession>
<dbReference type="RefSeq" id="XP_069199585.1">
    <property type="nucleotide sequence ID" value="XM_069348367.1"/>
</dbReference>
<evidence type="ECO:0000313" key="1">
    <source>
        <dbReference type="EMBL" id="KAL1303310.1"/>
    </source>
</evidence>